<dbReference type="EMBL" id="FQUO01000012">
    <property type="protein sequence ID" value="SHF79595.1"/>
    <property type="molecule type" value="Genomic_DNA"/>
</dbReference>
<accession>A0A1M5EK59</accession>
<dbReference type="AlphaFoldDB" id="A0A1M5EK59"/>
<evidence type="ECO:0000313" key="1">
    <source>
        <dbReference type="EMBL" id="SHF79595.1"/>
    </source>
</evidence>
<gene>
    <name evidence="1" type="ORF">SAMN05444008_11279</name>
</gene>
<name>A0A1M5EK59_9BACT</name>
<protein>
    <submittedName>
        <fullName evidence="1">Uncharacterized protein</fullName>
    </submittedName>
</protein>
<dbReference type="Proteomes" id="UP000184368">
    <property type="component" value="Unassembled WGS sequence"/>
</dbReference>
<organism evidence="1 2">
    <name type="scientific">Cnuella takakiae</name>
    <dbReference type="NCBI Taxonomy" id="1302690"/>
    <lineage>
        <taxon>Bacteria</taxon>
        <taxon>Pseudomonadati</taxon>
        <taxon>Bacteroidota</taxon>
        <taxon>Chitinophagia</taxon>
        <taxon>Chitinophagales</taxon>
        <taxon>Chitinophagaceae</taxon>
        <taxon>Cnuella</taxon>
    </lineage>
</organism>
<sequence>MERVRLITLLEGIASKAQDENLKCEIEAIIKELKISNDDEGEGKDNHSPPLSQNKTLAKRIADAVGKFFGRVGSSIAADQLSDAFFE</sequence>
<dbReference type="RefSeq" id="WP_073044950.1">
    <property type="nucleotide sequence ID" value="NZ_FQUO01000012.1"/>
</dbReference>
<evidence type="ECO:0000313" key="2">
    <source>
        <dbReference type="Proteomes" id="UP000184368"/>
    </source>
</evidence>
<reference evidence="1 2" key="1">
    <citation type="submission" date="2016-11" db="EMBL/GenBank/DDBJ databases">
        <authorList>
            <person name="Jaros S."/>
            <person name="Januszkiewicz K."/>
            <person name="Wedrychowicz H."/>
        </authorList>
    </citation>
    <scope>NUCLEOTIDE SEQUENCE [LARGE SCALE GENOMIC DNA]</scope>
    <source>
        <strain evidence="1 2">DSM 26897</strain>
    </source>
</reference>
<keyword evidence="2" id="KW-1185">Reference proteome</keyword>
<proteinExistence type="predicted"/>